<organism evidence="1 2">
    <name type="scientific">Pythium insidiosum</name>
    <name type="common">Pythiosis disease agent</name>
    <dbReference type="NCBI Taxonomy" id="114742"/>
    <lineage>
        <taxon>Eukaryota</taxon>
        <taxon>Sar</taxon>
        <taxon>Stramenopiles</taxon>
        <taxon>Oomycota</taxon>
        <taxon>Peronosporomycetes</taxon>
        <taxon>Pythiales</taxon>
        <taxon>Pythiaceae</taxon>
        <taxon>Pythium</taxon>
    </lineage>
</organism>
<comment type="caution">
    <text evidence="1">The sequence shown here is derived from an EMBL/GenBank/DDBJ whole genome shotgun (WGS) entry which is preliminary data.</text>
</comment>
<protein>
    <submittedName>
        <fullName evidence="1">Uncharacterized protein</fullName>
    </submittedName>
</protein>
<evidence type="ECO:0000313" key="1">
    <source>
        <dbReference type="EMBL" id="KAJ0395992.1"/>
    </source>
</evidence>
<reference evidence="1" key="1">
    <citation type="submission" date="2021-12" db="EMBL/GenBank/DDBJ databases">
        <title>Prjna785345.</title>
        <authorList>
            <person name="Rujirawat T."/>
            <person name="Krajaejun T."/>
        </authorList>
    </citation>
    <scope>NUCLEOTIDE SEQUENCE</scope>
    <source>
        <strain evidence="1">Pi057C3</strain>
    </source>
</reference>
<gene>
    <name evidence="1" type="ORF">P43SY_000765</name>
</gene>
<accession>A0AAD5LF86</accession>
<keyword evidence="2" id="KW-1185">Reference proteome</keyword>
<name>A0AAD5LF86_PYTIN</name>
<dbReference type="AlphaFoldDB" id="A0AAD5LF86"/>
<proteinExistence type="predicted"/>
<sequence>MQQLEHAFECEGFVPPDRTRPRRLLCRVVGETDVTIRADNNSTDPAIFIYDCRAQRERSPSEEQDRDASERVVFACSFKMAVTWRQQFRSELRICHVTLSSGIGLRGHYMAIGADDGGGVGPQNEIALPVKLRLPLAGARYTRQPAMLAMSPVLPGDYRLEGFTVTQHGRVYECSVELTLEDNGVLRGTSRELPALQSCPLLGKWSSDELSWTLEYRVGQSTSAYQIQVRSLTGGLRGHWRHADAMRSERGHIELLVVDARRRWSRHVHHRYPAVFRQAAALLMLSATRSSTSPTLPAALWSHVLSFCDFHHFRSPQSAPVSELCNGEPQ</sequence>
<dbReference type="Proteomes" id="UP001209570">
    <property type="component" value="Unassembled WGS sequence"/>
</dbReference>
<evidence type="ECO:0000313" key="2">
    <source>
        <dbReference type="Proteomes" id="UP001209570"/>
    </source>
</evidence>
<dbReference type="EMBL" id="JAKCXM010000315">
    <property type="protein sequence ID" value="KAJ0395992.1"/>
    <property type="molecule type" value="Genomic_DNA"/>
</dbReference>